<keyword evidence="1 2" id="KW-0418">Kinase</keyword>
<evidence type="ECO:0000313" key="3">
    <source>
        <dbReference type="EMBL" id="MDJ1183483.1"/>
    </source>
</evidence>
<dbReference type="CDD" id="cd24050">
    <property type="entry name" value="ASKHA_NBD_ANMK"/>
    <property type="match status" value="1"/>
</dbReference>
<comment type="pathway">
    <text evidence="2">Amino-sugar metabolism; 1,6-anhydro-N-acetylmuramate degradation.</text>
</comment>
<dbReference type="GO" id="GO:0016301">
    <property type="term" value="F:kinase activity"/>
    <property type="evidence" value="ECO:0007669"/>
    <property type="project" value="UniProtKB-KW"/>
</dbReference>
<comment type="pathway">
    <text evidence="2">Cell wall biogenesis; peptidoglycan recycling.</text>
</comment>
<feature type="binding site" evidence="2">
    <location>
        <begin position="10"/>
        <end position="17"/>
    </location>
    <ligand>
        <name>ATP</name>
        <dbReference type="ChEBI" id="CHEBI:30616"/>
    </ligand>
</feature>
<evidence type="ECO:0000256" key="2">
    <source>
        <dbReference type="HAMAP-Rule" id="MF_01270"/>
    </source>
</evidence>
<dbReference type="Proteomes" id="UP001232992">
    <property type="component" value="Unassembled WGS sequence"/>
</dbReference>
<keyword evidence="2" id="KW-0119">Carbohydrate metabolism</keyword>
<keyword evidence="2" id="KW-0067">ATP-binding</keyword>
<comment type="similarity">
    <text evidence="2">Belongs to the anhydro-N-acetylmuramic acid kinase family.</text>
</comment>
<comment type="catalytic activity">
    <reaction evidence="2">
        <text>1,6-anhydro-N-acetyl-beta-muramate + ATP + H2O = N-acetyl-D-muramate 6-phosphate + ADP + H(+)</text>
        <dbReference type="Rhea" id="RHEA:24952"/>
        <dbReference type="ChEBI" id="CHEBI:15377"/>
        <dbReference type="ChEBI" id="CHEBI:15378"/>
        <dbReference type="ChEBI" id="CHEBI:30616"/>
        <dbReference type="ChEBI" id="CHEBI:58690"/>
        <dbReference type="ChEBI" id="CHEBI:58722"/>
        <dbReference type="ChEBI" id="CHEBI:456216"/>
        <dbReference type="EC" id="2.7.1.170"/>
    </reaction>
</comment>
<evidence type="ECO:0000256" key="1">
    <source>
        <dbReference type="ARBA" id="ARBA00022777"/>
    </source>
</evidence>
<keyword evidence="2" id="KW-0547">Nucleotide-binding</keyword>
<accession>A0ABT7BWB8</accession>
<dbReference type="EMBL" id="JAQOSQ010000008">
    <property type="protein sequence ID" value="MDJ1183483.1"/>
    <property type="molecule type" value="Genomic_DNA"/>
</dbReference>
<dbReference type="EC" id="2.7.1.170" evidence="2"/>
<protein>
    <recommendedName>
        <fullName evidence="2">Anhydro-N-acetylmuramic acid kinase</fullName>
        <ecNumber evidence="2">2.7.1.170</ecNumber>
    </recommendedName>
    <alternativeName>
        <fullName evidence="2">AnhMurNAc kinase</fullName>
    </alternativeName>
</protein>
<dbReference type="RefSeq" id="WP_283758137.1">
    <property type="nucleotide sequence ID" value="NZ_JAQOSQ010000008.1"/>
</dbReference>
<comment type="caution">
    <text evidence="3">The sequence shown here is derived from an EMBL/GenBank/DDBJ whole genome shotgun (WGS) entry which is preliminary data.</text>
</comment>
<dbReference type="PANTHER" id="PTHR30605:SF0">
    <property type="entry name" value="ANHYDRO-N-ACETYLMURAMIC ACID KINASE"/>
    <property type="match status" value="1"/>
</dbReference>
<dbReference type="HAMAP" id="MF_01270">
    <property type="entry name" value="AnhMurNAc_kinase"/>
    <property type="match status" value="1"/>
</dbReference>
<dbReference type="InterPro" id="IPR043129">
    <property type="entry name" value="ATPase_NBD"/>
</dbReference>
<keyword evidence="4" id="KW-1185">Reference proteome</keyword>
<gene>
    <name evidence="2" type="primary">anmK</name>
    <name evidence="3" type="ORF">PMH09_09750</name>
</gene>
<sequence length="387" mass="41509">MTYVIGLISGTSADGIDAALVDISGSGYELDVELVAAETYGYSQELQQDILAIAAGELLSMPQLAQLDDRIARAFSQAALNIQQGHPPAELIGSHGQTVFHRPPNGTLGYSVQLGRGEAIANLSQIPTISNFRRADLAAGGHGAPLVPPIDACLLGHPTQTQCVQNLGGIGNVTYLPANSRENRDGVYGWDTGPANSLLDLAIYHLSQGRQSYDKNGEWAATGTPCQPLLETWMQDPYFQQPPPKSTGREYFGAQFWNLCQQQADDRTLAPADLLATLTEFTALSIASEYQNFLPHMPDRVLLCGGGSRNSYLKSRIAHHLSPIPVLTTDDVGLNAEFKEAIAFAVLAYWRSHGVPGNLPQVTGAQSFQLLGEVHLTSEAIATMVAS</sequence>
<name>A0ABT7BWB8_9CYAN</name>
<evidence type="ECO:0000313" key="4">
    <source>
        <dbReference type="Proteomes" id="UP001232992"/>
    </source>
</evidence>
<dbReference type="PANTHER" id="PTHR30605">
    <property type="entry name" value="ANHYDRO-N-ACETYLMURAMIC ACID KINASE"/>
    <property type="match status" value="1"/>
</dbReference>
<keyword evidence="2 3" id="KW-0808">Transferase</keyword>
<dbReference type="InterPro" id="IPR005338">
    <property type="entry name" value="Anhydro_N_Ac-Mur_kinase"/>
</dbReference>
<dbReference type="NCBIfam" id="NF007148">
    <property type="entry name" value="PRK09585.3-2"/>
    <property type="match status" value="1"/>
</dbReference>
<dbReference type="Pfam" id="PF03702">
    <property type="entry name" value="AnmK"/>
    <property type="match status" value="1"/>
</dbReference>
<comment type="function">
    <text evidence="2">Catalyzes the specific phosphorylation of 1,6-anhydro-N-acetylmuramic acid (anhMurNAc) with the simultaneous cleavage of the 1,6-anhydro ring, generating MurNAc-6-P. Is required for the utilization of anhMurNAc either imported from the medium or derived from its own cell wall murein, and thus plays a role in cell wall recycling.</text>
</comment>
<dbReference type="SUPFAM" id="SSF53067">
    <property type="entry name" value="Actin-like ATPase domain"/>
    <property type="match status" value="1"/>
</dbReference>
<dbReference type="NCBIfam" id="NF007143">
    <property type="entry name" value="PRK09585.2-2"/>
    <property type="match status" value="1"/>
</dbReference>
<proteinExistence type="inferred from homology"/>
<reference evidence="3 4" key="1">
    <citation type="submission" date="2023-01" db="EMBL/GenBank/DDBJ databases">
        <title>Novel diversity within Roseofilum (Cyanobacteria; Desertifilaceae) from marine benthic mats with descriptions of four novel species.</title>
        <authorList>
            <person name="Wang Y."/>
            <person name="Berthold D.E."/>
            <person name="Hu J."/>
            <person name="Lefler F.W."/>
            <person name="Laughinghouse H.D. IV."/>
        </authorList>
    </citation>
    <scope>NUCLEOTIDE SEQUENCE [LARGE SCALE GENOMIC DNA]</scope>
    <source>
        <strain evidence="3 4">BLCC-M143</strain>
    </source>
</reference>
<dbReference type="Gene3D" id="3.30.420.40">
    <property type="match status" value="2"/>
</dbReference>
<organism evidence="3 4">
    <name type="scientific">Roseofilum casamattae BLCC-M143</name>
    <dbReference type="NCBI Taxonomy" id="3022442"/>
    <lineage>
        <taxon>Bacteria</taxon>
        <taxon>Bacillati</taxon>
        <taxon>Cyanobacteriota</taxon>
        <taxon>Cyanophyceae</taxon>
        <taxon>Desertifilales</taxon>
        <taxon>Desertifilaceae</taxon>
        <taxon>Roseofilum</taxon>
        <taxon>Roseofilum casamattae</taxon>
    </lineage>
</organism>